<comment type="caution">
    <text evidence="1">The sequence shown here is derived from an EMBL/GenBank/DDBJ whole genome shotgun (WGS) entry which is preliminary data.</text>
</comment>
<evidence type="ECO:0000313" key="2">
    <source>
        <dbReference type="Proteomes" id="UP000584867"/>
    </source>
</evidence>
<protein>
    <submittedName>
        <fullName evidence="1">Uncharacterized protein</fullName>
    </submittedName>
</protein>
<dbReference type="EMBL" id="JACHIO010000002">
    <property type="protein sequence ID" value="MBB5062259.1"/>
    <property type="molecule type" value="Genomic_DNA"/>
</dbReference>
<dbReference type="AlphaFoldDB" id="A0A7W7ZLR3"/>
<name>A0A7W7ZLR3_9BACT</name>
<proteinExistence type="predicted"/>
<accession>A0A7W7ZLR3</accession>
<gene>
    <name evidence="1" type="ORF">HDF15_000586</name>
</gene>
<organism evidence="1 2">
    <name type="scientific">Granulicella mallensis</name>
    <dbReference type="NCBI Taxonomy" id="940614"/>
    <lineage>
        <taxon>Bacteria</taxon>
        <taxon>Pseudomonadati</taxon>
        <taxon>Acidobacteriota</taxon>
        <taxon>Terriglobia</taxon>
        <taxon>Terriglobales</taxon>
        <taxon>Acidobacteriaceae</taxon>
        <taxon>Granulicella</taxon>
    </lineage>
</organism>
<sequence length="43" mass="5174">MPSYWWVSWISCAMANMLMNWPKYVGVAVKCQEFTLQKKLKEF</sequence>
<reference evidence="1 2" key="1">
    <citation type="submission" date="2020-08" db="EMBL/GenBank/DDBJ databases">
        <title>Genomic Encyclopedia of Type Strains, Phase IV (KMG-V): Genome sequencing to study the core and pangenomes of soil and plant-associated prokaryotes.</title>
        <authorList>
            <person name="Whitman W."/>
        </authorList>
    </citation>
    <scope>NUCLEOTIDE SEQUENCE [LARGE SCALE GENOMIC DNA]</scope>
    <source>
        <strain evidence="1 2">X5P3</strain>
    </source>
</reference>
<dbReference type="Proteomes" id="UP000584867">
    <property type="component" value="Unassembled WGS sequence"/>
</dbReference>
<evidence type="ECO:0000313" key="1">
    <source>
        <dbReference type="EMBL" id="MBB5062259.1"/>
    </source>
</evidence>